<feature type="compositionally biased region" description="Low complexity" evidence="1">
    <location>
        <begin position="390"/>
        <end position="403"/>
    </location>
</feature>
<dbReference type="SMART" id="SM00785">
    <property type="entry name" value="AARP2CN"/>
    <property type="match status" value="1"/>
</dbReference>
<protein>
    <recommendedName>
        <fullName evidence="2">Bms1-type G domain-containing protein</fullName>
    </recommendedName>
</protein>
<feature type="region of interest" description="Disordered" evidence="1">
    <location>
        <begin position="316"/>
        <end position="342"/>
    </location>
</feature>
<feature type="compositionally biased region" description="Basic and acidic residues" evidence="1">
    <location>
        <begin position="51"/>
        <end position="74"/>
    </location>
</feature>
<proteinExistence type="predicted"/>
<dbReference type="RefSeq" id="XP_013904357.1">
    <property type="nucleotide sequence ID" value="XM_014048903.1"/>
</dbReference>
<feature type="region of interest" description="Disordered" evidence="1">
    <location>
        <begin position="1"/>
        <end position="74"/>
    </location>
</feature>
<feature type="compositionally biased region" description="Gly residues" evidence="1">
    <location>
        <begin position="515"/>
        <end position="531"/>
    </location>
</feature>
<dbReference type="Proteomes" id="UP000054498">
    <property type="component" value="Unassembled WGS sequence"/>
</dbReference>
<feature type="region of interest" description="Disordered" evidence="1">
    <location>
        <begin position="107"/>
        <end position="129"/>
    </location>
</feature>
<evidence type="ECO:0000256" key="1">
    <source>
        <dbReference type="SAM" id="MobiDB-lite"/>
    </source>
</evidence>
<evidence type="ECO:0000313" key="3">
    <source>
        <dbReference type="EMBL" id="KIZ05338.1"/>
    </source>
</evidence>
<feature type="region of interest" description="Disordered" evidence="1">
    <location>
        <begin position="377"/>
        <end position="415"/>
    </location>
</feature>
<dbReference type="PROSITE" id="PS51714">
    <property type="entry name" value="G_BMS1"/>
    <property type="match status" value="1"/>
</dbReference>
<feature type="compositionally biased region" description="Low complexity" evidence="1">
    <location>
        <begin position="323"/>
        <end position="340"/>
    </location>
</feature>
<feature type="compositionally biased region" description="Basic and acidic residues" evidence="1">
    <location>
        <begin position="578"/>
        <end position="591"/>
    </location>
</feature>
<dbReference type="KEGG" id="mng:MNEG_2614"/>
<dbReference type="EMBL" id="KK100520">
    <property type="protein sequence ID" value="KIZ05338.1"/>
    <property type="molecule type" value="Genomic_DNA"/>
</dbReference>
<gene>
    <name evidence="3" type="ORF">MNEG_2614</name>
</gene>
<dbReference type="GO" id="GO:0003924">
    <property type="term" value="F:GTPase activity"/>
    <property type="evidence" value="ECO:0007669"/>
    <property type="project" value="TreeGrafter"/>
</dbReference>
<dbReference type="GO" id="GO:0030688">
    <property type="term" value="C:preribosome, small subunit precursor"/>
    <property type="evidence" value="ECO:0007669"/>
    <property type="project" value="TreeGrafter"/>
</dbReference>
<dbReference type="InterPro" id="IPR039761">
    <property type="entry name" value="Bms1/Tsr1"/>
</dbReference>
<dbReference type="GeneID" id="25735492"/>
<sequence>MGGPSAHGQKNKAHKAGRTAGKSAREKHHEKKDAGSGRHRQPIKAASASTKAERALASKQQRDAKRQQALERRRREGAPLVVALLPLSSEADAGALWRRLHEACSGGAAQQHGRQQQQQQAQGNGGDDAMADADAALALNISSPDQLAAALGFRPHTAVVQGRTRLRLTLLPPPRDRGDPLAYVQLGRCADVLLLALPCGEGSLVIDREGELALSVLRALGMPHCVGVVLCGADGGGGGGGAAAASMKERSAARRRAEKALAAQLPGELRLLHGDGAADAQQLLRHLADAAPQPPVWRRQRAAVLVQEAAFSLDPAGNAADGQQQQQQQQEQQQQQQQQQPAGTLRLTGYVRGAGLSANNLVTVPGAGDFQLLAIEGPPDPAAHGHGHGARAAPNGGDSDMADAGGGAGALPVLAAPDPELQDSAARENAPDPLMGEQTWPTDEELREAELAAAAAARAQKRRKLPPGTSDYQAAWIFDDMSGGESDDEEDEEAGGAGAAGAGDRDGDGMDEGPAAGGSGGGGGGGGGGGLRFDEEGAGADLDHLAVDDPGTDGMALDEEEEDEEEGGGAAAAARVRALKEEMRRQRQDHP</sequence>
<dbReference type="Pfam" id="PF08142">
    <property type="entry name" value="AARP2CN"/>
    <property type="match status" value="1"/>
</dbReference>
<accession>A0A0D2K4H1</accession>
<dbReference type="GO" id="GO:0000462">
    <property type="term" value="P:maturation of SSU-rRNA from tricistronic rRNA transcript (SSU-rRNA, 5.8S rRNA, LSU-rRNA)"/>
    <property type="evidence" value="ECO:0007669"/>
    <property type="project" value="TreeGrafter"/>
</dbReference>
<evidence type="ECO:0000259" key="2">
    <source>
        <dbReference type="PROSITE" id="PS51714"/>
    </source>
</evidence>
<dbReference type="STRING" id="145388.A0A0D2K4H1"/>
<dbReference type="GO" id="GO:0034511">
    <property type="term" value="F:U3 snoRNA binding"/>
    <property type="evidence" value="ECO:0007669"/>
    <property type="project" value="TreeGrafter"/>
</dbReference>
<dbReference type="OrthoDB" id="119302at2759"/>
<keyword evidence="4" id="KW-1185">Reference proteome</keyword>
<name>A0A0D2K4H1_9CHLO</name>
<dbReference type="AlphaFoldDB" id="A0A0D2K4H1"/>
<dbReference type="PANTHER" id="PTHR12858:SF1">
    <property type="entry name" value="PRE-RRNA-PROCESSING PROTEIN TSR1 HOMOLOG"/>
    <property type="match status" value="1"/>
</dbReference>
<feature type="region of interest" description="Disordered" evidence="1">
    <location>
        <begin position="449"/>
        <end position="591"/>
    </location>
</feature>
<dbReference type="GO" id="GO:0005525">
    <property type="term" value="F:GTP binding"/>
    <property type="evidence" value="ECO:0007669"/>
    <property type="project" value="TreeGrafter"/>
</dbReference>
<dbReference type="PANTHER" id="PTHR12858">
    <property type="entry name" value="RIBOSOME BIOGENESIS PROTEIN"/>
    <property type="match status" value="1"/>
</dbReference>
<feature type="compositionally biased region" description="Acidic residues" evidence="1">
    <location>
        <begin position="556"/>
        <end position="567"/>
    </location>
</feature>
<dbReference type="GO" id="GO:0000479">
    <property type="term" value="P:endonucleolytic cleavage of tricistronic rRNA transcript (SSU-rRNA, 5.8S rRNA, LSU-rRNA)"/>
    <property type="evidence" value="ECO:0007669"/>
    <property type="project" value="TreeGrafter"/>
</dbReference>
<evidence type="ECO:0000313" key="4">
    <source>
        <dbReference type="Proteomes" id="UP000054498"/>
    </source>
</evidence>
<dbReference type="InterPro" id="IPR012948">
    <property type="entry name" value="AARP2CN"/>
</dbReference>
<organism evidence="3 4">
    <name type="scientific">Monoraphidium neglectum</name>
    <dbReference type="NCBI Taxonomy" id="145388"/>
    <lineage>
        <taxon>Eukaryota</taxon>
        <taxon>Viridiplantae</taxon>
        <taxon>Chlorophyta</taxon>
        <taxon>core chlorophytes</taxon>
        <taxon>Chlorophyceae</taxon>
        <taxon>CS clade</taxon>
        <taxon>Sphaeropleales</taxon>
        <taxon>Selenastraceae</taxon>
        <taxon>Monoraphidium</taxon>
    </lineage>
</organism>
<feature type="compositionally biased region" description="Acidic residues" evidence="1">
    <location>
        <begin position="485"/>
        <end position="494"/>
    </location>
</feature>
<feature type="compositionally biased region" description="Low complexity" evidence="1">
    <location>
        <begin position="107"/>
        <end position="122"/>
    </location>
</feature>
<dbReference type="InterPro" id="IPR030387">
    <property type="entry name" value="G_Bms1/Tsr1_dom"/>
</dbReference>
<feature type="domain" description="Bms1-type G" evidence="2">
    <location>
        <begin position="78"/>
        <end position="293"/>
    </location>
</feature>
<dbReference type="GO" id="GO:0005634">
    <property type="term" value="C:nucleus"/>
    <property type="evidence" value="ECO:0007669"/>
    <property type="project" value="InterPro"/>
</dbReference>
<reference evidence="3 4" key="1">
    <citation type="journal article" date="2013" name="BMC Genomics">
        <title>Reconstruction of the lipid metabolism for the microalga Monoraphidium neglectum from its genome sequence reveals characteristics suitable for biofuel production.</title>
        <authorList>
            <person name="Bogen C."/>
            <person name="Al-Dilaimi A."/>
            <person name="Albersmeier A."/>
            <person name="Wichmann J."/>
            <person name="Grundmann M."/>
            <person name="Rupp O."/>
            <person name="Lauersen K.J."/>
            <person name="Blifernez-Klassen O."/>
            <person name="Kalinowski J."/>
            <person name="Goesmann A."/>
            <person name="Mussgnug J.H."/>
            <person name="Kruse O."/>
        </authorList>
    </citation>
    <scope>NUCLEOTIDE SEQUENCE [LARGE SCALE GENOMIC DNA]</scope>
    <source>
        <strain evidence="3 4">SAG 48.87</strain>
    </source>
</reference>